<sequence>MTDRNYHEFHIRFFCDCGWSVAPWKGDIFFSRHEVCPKCGSDQSAWKKKVVRFVYVRTEERGFLGIPKTRTIFEEASS</sequence>
<keyword evidence="2" id="KW-1185">Reference proteome</keyword>
<reference evidence="1 2" key="1">
    <citation type="submission" date="2017-04" db="EMBL/GenBank/DDBJ databases">
        <authorList>
            <person name="Afonso C.L."/>
            <person name="Miller P.J."/>
            <person name="Scott M.A."/>
            <person name="Spackman E."/>
            <person name="Goraichik I."/>
            <person name="Dimitrov K.M."/>
            <person name="Suarez D.L."/>
            <person name="Swayne D.E."/>
        </authorList>
    </citation>
    <scope>NUCLEOTIDE SEQUENCE [LARGE SCALE GENOMIC DNA]</scope>
    <source>
        <strain evidence="1 2">CGMCC 1.10972</strain>
    </source>
</reference>
<organism evidence="1 2">
    <name type="scientific">Fulvimarina manganoxydans</name>
    <dbReference type="NCBI Taxonomy" id="937218"/>
    <lineage>
        <taxon>Bacteria</taxon>
        <taxon>Pseudomonadati</taxon>
        <taxon>Pseudomonadota</taxon>
        <taxon>Alphaproteobacteria</taxon>
        <taxon>Hyphomicrobiales</taxon>
        <taxon>Aurantimonadaceae</taxon>
        <taxon>Fulvimarina</taxon>
    </lineage>
</organism>
<dbReference type="EMBL" id="FWXR01000001">
    <property type="protein sequence ID" value="SMC32697.1"/>
    <property type="molecule type" value="Genomic_DNA"/>
</dbReference>
<accession>A0A1W1Y960</accession>
<proteinExistence type="predicted"/>
<protein>
    <submittedName>
        <fullName evidence="1">Uncharacterized protein</fullName>
    </submittedName>
</protein>
<evidence type="ECO:0000313" key="1">
    <source>
        <dbReference type="EMBL" id="SMC32697.1"/>
    </source>
</evidence>
<dbReference type="RefSeq" id="WP_139798135.1">
    <property type="nucleotide sequence ID" value="NZ_FWXR01000001.1"/>
</dbReference>
<dbReference type="AlphaFoldDB" id="A0A1W1Y960"/>
<name>A0A1W1Y960_9HYPH</name>
<dbReference type="STRING" id="937218.SAMN06297251_10173"/>
<evidence type="ECO:0000313" key="2">
    <source>
        <dbReference type="Proteomes" id="UP000192656"/>
    </source>
</evidence>
<gene>
    <name evidence="1" type="ORF">SAMN06297251_10173</name>
</gene>
<dbReference type="Proteomes" id="UP000192656">
    <property type="component" value="Unassembled WGS sequence"/>
</dbReference>